<dbReference type="OrthoDB" id="540004at2759"/>
<evidence type="ECO:0000313" key="1">
    <source>
        <dbReference type="EMBL" id="QLI74309.1"/>
    </source>
</evidence>
<proteinExistence type="predicted"/>
<gene>
    <name evidence="1" type="ORF">G6M90_00g108090</name>
</gene>
<dbReference type="AlphaFoldDB" id="A0A7D5ZE59"/>
<evidence type="ECO:0000313" key="2">
    <source>
        <dbReference type="Proteomes" id="UP000510686"/>
    </source>
</evidence>
<protein>
    <submittedName>
        <fullName evidence="1">Uncharacterized protein</fullName>
    </submittedName>
</protein>
<name>A0A7D5ZE59_9HYPO</name>
<dbReference type="KEGG" id="mbrn:90968233"/>
<organism evidence="1 2">
    <name type="scientific">Metarhizium brunneum</name>
    <dbReference type="NCBI Taxonomy" id="500148"/>
    <lineage>
        <taxon>Eukaryota</taxon>
        <taxon>Fungi</taxon>
        <taxon>Dikarya</taxon>
        <taxon>Ascomycota</taxon>
        <taxon>Pezizomycotina</taxon>
        <taxon>Sordariomycetes</taxon>
        <taxon>Hypocreomycetidae</taxon>
        <taxon>Hypocreales</taxon>
        <taxon>Clavicipitaceae</taxon>
        <taxon>Metarhizium</taxon>
    </lineage>
</organism>
<reference evidence="1 2" key="1">
    <citation type="submission" date="2020-07" db="EMBL/GenBank/DDBJ databases">
        <title>Telomere length de novo assembly of all 7 chromosomes of the fungus, Metarhizium brunneum, using a novel assembly pipeline.</title>
        <authorList>
            <person name="Saud z."/>
            <person name="Kortsinoglou A."/>
            <person name="Kouvelis V.N."/>
            <person name="Butt T.M."/>
        </authorList>
    </citation>
    <scope>NUCLEOTIDE SEQUENCE [LARGE SCALE GENOMIC DNA]</scope>
    <source>
        <strain evidence="1 2">4556</strain>
    </source>
</reference>
<sequence length="47" mass="5637">MHEYDHDYESNKVIGKTLAKLMREILEEAGFIDVKEHDYLENVRLML</sequence>
<dbReference type="EMBL" id="CP058938">
    <property type="protein sequence ID" value="QLI74309.1"/>
    <property type="molecule type" value="Genomic_DNA"/>
</dbReference>
<accession>A0A7D5ZE59</accession>
<keyword evidence="2" id="KW-1185">Reference proteome</keyword>
<dbReference type="Proteomes" id="UP000510686">
    <property type="component" value="Chromosome 7"/>
</dbReference>
<dbReference type="RefSeq" id="XP_065987864.1">
    <property type="nucleotide sequence ID" value="XM_066131741.1"/>
</dbReference>
<dbReference type="GeneID" id="90968233"/>